<dbReference type="Gene3D" id="1.25.40.440">
    <property type="entry name" value="Nucleoporin, helical domain, central subdomain"/>
    <property type="match status" value="1"/>
</dbReference>
<evidence type="ECO:0000313" key="15">
    <source>
        <dbReference type="EMBL" id="KAF2844582.1"/>
    </source>
</evidence>
<comment type="similarity">
    <text evidence="4">Belongs to the non-repetitive/WGA-negative nucleoporin family.</text>
</comment>
<dbReference type="Gene3D" id="1.20.120.1880">
    <property type="entry name" value="Nucleoporin, helical C-terminal domain"/>
    <property type="match status" value="1"/>
</dbReference>
<evidence type="ECO:0000256" key="11">
    <source>
        <dbReference type="ARBA" id="ARBA00023242"/>
    </source>
</evidence>
<evidence type="ECO:0000256" key="8">
    <source>
        <dbReference type="ARBA" id="ARBA00023010"/>
    </source>
</evidence>
<feature type="compositionally biased region" description="Low complexity" evidence="12">
    <location>
        <begin position="30"/>
        <end position="46"/>
    </location>
</feature>
<feature type="domain" description="Nucleoporin Nup133/Nup155-like C-terminal" evidence="13">
    <location>
        <begin position="642"/>
        <end position="1311"/>
    </location>
</feature>
<dbReference type="InterPro" id="IPR004870">
    <property type="entry name" value="Nucleoporin_Nup155"/>
</dbReference>
<evidence type="ECO:0000313" key="16">
    <source>
        <dbReference type="Proteomes" id="UP000799423"/>
    </source>
</evidence>
<keyword evidence="6" id="KW-0509">mRNA transport</keyword>
<reference evidence="15" key="1">
    <citation type="submission" date="2020-01" db="EMBL/GenBank/DDBJ databases">
        <authorList>
            <consortium name="DOE Joint Genome Institute"/>
            <person name="Haridas S."/>
            <person name="Albert R."/>
            <person name="Binder M."/>
            <person name="Bloem J."/>
            <person name="Labutti K."/>
            <person name="Salamov A."/>
            <person name="Andreopoulos B."/>
            <person name="Baker S.E."/>
            <person name="Barry K."/>
            <person name="Bills G."/>
            <person name="Bluhm B.H."/>
            <person name="Cannon C."/>
            <person name="Castanera R."/>
            <person name="Culley D.E."/>
            <person name="Daum C."/>
            <person name="Ezra D."/>
            <person name="Gonzalez J.B."/>
            <person name="Henrissat B."/>
            <person name="Kuo A."/>
            <person name="Liang C."/>
            <person name="Lipzen A."/>
            <person name="Lutzoni F."/>
            <person name="Magnuson J."/>
            <person name="Mondo S."/>
            <person name="Nolan M."/>
            <person name="Ohm R."/>
            <person name="Pangilinan J."/>
            <person name="Park H.-J."/>
            <person name="Ramirez L."/>
            <person name="Alfaro M."/>
            <person name="Sun H."/>
            <person name="Tritt A."/>
            <person name="Yoshinaga Y."/>
            <person name="Zwiers L.-H."/>
            <person name="Turgeon B.G."/>
            <person name="Goodwin S.B."/>
            <person name="Spatafora J.W."/>
            <person name="Crous P.W."/>
            <person name="Grigoriev I.V."/>
        </authorList>
    </citation>
    <scope>NUCLEOTIDE SEQUENCE</scope>
    <source>
        <strain evidence="15">IPT5</strain>
    </source>
</reference>
<dbReference type="EMBL" id="MU006371">
    <property type="protein sequence ID" value="KAF2844582.1"/>
    <property type="molecule type" value="Genomic_DNA"/>
</dbReference>
<evidence type="ECO:0000256" key="9">
    <source>
        <dbReference type="ARBA" id="ARBA00023132"/>
    </source>
</evidence>
<keyword evidence="8" id="KW-0811">Translocation</keyword>
<keyword evidence="16" id="KW-1185">Reference proteome</keyword>
<dbReference type="GO" id="GO:0051292">
    <property type="term" value="P:nuclear pore complex assembly"/>
    <property type="evidence" value="ECO:0007669"/>
    <property type="project" value="UniProtKB-ARBA"/>
</dbReference>
<evidence type="ECO:0000256" key="5">
    <source>
        <dbReference type="ARBA" id="ARBA00022448"/>
    </source>
</evidence>
<dbReference type="InterPro" id="IPR042538">
    <property type="entry name" value="Nucleoporin_Nup155_C_3"/>
</dbReference>
<dbReference type="Gene3D" id="1.20.58.1780">
    <property type="match status" value="1"/>
</dbReference>
<evidence type="ECO:0000256" key="7">
    <source>
        <dbReference type="ARBA" id="ARBA00022927"/>
    </source>
</evidence>
<keyword evidence="10" id="KW-0472">Membrane</keyword>
<evidence type="ECO:0000256" key="2">
    <source>
        <dbReference type="ARBA" id="ARBA00004567"/>
    </source>
</evidence>
<dbReference type="InterPro" id="IPR007187">
    <property type="entry name" value="Nucleoporin_Nup133/Nup155_C"/>
</dbReference>
<dbReference type="FunFam" id="1.20.120.1880:FF:000004">
    <property type="entry name" value="Non-repetitive nucleoporin, putative"/>
    <property type="match status" value="1"/>
</dbReference>
<evidence type="ECO:0000256" key="12">
    <source>
        <dbReference type="SAM" id="MobiDB-lite"/>
    </source>
</evidence>
<dbReference type="FunFam" id="1.20.58.1780:FF:000003">
    <property type="entry name" value="Non-repetitive nucleoporin, putative"/>
    <property type="match status" value="1"/>
</dbReference>
<organism evidence="15 16">
    <name type="scientific">Plenodomus tracheiphilus IPT5</name>
    <dbReference type="NCBI Taxonomy" id="1408161"/>
    <lineage>
        <taxon>Eukaryota</taxon>
        <taxon>Fungi</taxon>
        <taxon>Dikarya</taxon>
        <taxon>Ascomycota</taxon>
        <taxon>Pezizomycotina</taxon>
        <taxon>Dothideomycetes</taxon>
        <taxon>Pleosporomycetidae</taxon>
        <taxon>Pleosporales</taxon>
        <taxon>Pleosporineae</taxon>
        <taxon>Leptosphaeriaceae</taxon>
        <taxon>Plenodomus</taxon>
    </lineage>
</organism>
<keyword evidence="11" id="KW-0539">Nucleus</keyword>
<dbReference type="GO" id="GO:0017056">
    <property type="term" value="F:structural constituent of nuclear pore"/>
    <property type="evidence" value="ECO:0007669"/>
    <property type="project" value="InterPro"/>
</dbReference>
<dbReference type="GO" id="GO:0044611">
    <property type="term" value="C:nuclear pore inner ring"/>
    <property type="evidence" value="ECO:0007669"/>
    <property type="project" value="TreeGrafter"/>
</dbReference>
<evidence type="ECO:0000259" key="13">
    <source>
        <dbReference type="Pfam" id="PF03177"/>
    </source>
</evidence>
<dbReference type="GO" id="GO:0006606">
    <property type="term" value="P:protein import into nucleus"/>
    <property type="evidence" value="ECO:0007669"/>
    <property type="project" value="TreeGrafter"/>
</dbReference>
<dbReference type="GO" id="GO:0000972">
    <property type="term" value="P:transcription-dependent tethering of RNA polymerase II gene DNA at nuclear periphery"/>
    <property type="evidence" value="ECO:0007669"/>
    <property type="project" value="TreeGrafter"/>
</dbReference>
<keyword evidence="5" id="KW-0813">Transport</keyword>
<gene>
    <name evidence="15" type="ORF">T440DRAFT_559528</name>
</gene>
<dbReference type="Gene3D" id="1.25.40.450">
    <property type="entry name" value="Nucleoporin, helical domain, N-terminal subdomain"/>
    <property type="match status" value="1"/>
</dbReference>
<evidence type="ECO:0000256" key="3">
    <source>
        <dbReference type="ARBA" id="ARBA00004620"/>
    </source>
</evidence>
<evidence type="ECO:0000256" key="4">
    <source>
        <dbReference type="ARBA" id="ARBA00007373"/>
    </source>
</evidence>
<dbReference type="FunFam" id="1.25.40.440:FF:000001">
    <property type="entry name" value="Nuclear pore complex subunit"/>
    <property type="match status" value="1"/>
</dbReference>
<accession>A0A6A7ANB8</accession>
<dbReference type="GO" id="GO:0031965">
    <property type="term" value="C:nuclear membrane"/>
    <property type="evidence" value="ECO:0007669"/>
    <property type="project" value="UniProtKB-SubCell"/>
</dbReference>
<dbReference type="PANTHER" id="PTHR10350">
    <property type="entry name" value="NUCLEAR PORE COMPLEX PROTEIN NUP155"/>
    <property type="match status" value="1"/>
</dbReference>
<dbReference type="InterPro" id="IPR042533">
    <property type="entry name" value="Nucleoporin_Nup155_C_1"/>
</dbReference>
<feature type="region of interest" description="Disordered" evidence="12">
    <location>
        <begin position="1"/>
        <end position="56"/>
    </location>
</feature>
<dbReference type="Pfam" id="PF03177">
    <property type="entry name" value="Nucleoporin_C"/>
    <property type="match status" value="1"/>
</dbReference>
<name>A0A6A7ANB8_9PLEO</name>
<evidence type="ECO:0000256" key="6">
    <source>
        <dbReference type="ARBA" id="ARBA00022816"/>
    </source>
</evidence>
<dbReference type="GO" id="GO:0051028">
    <property type="term" value="P:mRNA transport"/>
    <property type="evidence" value="ECO:0007669"/>
    <property type="project" value="UniProtKB-KW"/>
</dbReference>
<dbReference type="FunFam" id="1.25.40.450:FF:000002">
    <property type="entry name" value="Putative non-repetitive nucleoporin"/>
    <property type="match status" value="1"/>
</dbReference>
<keyword evidence="7" id="KW-0653">Protein transport</keyword>
<evidence type="ECO:0000259" key="14">
    <source>
        <dbReference type="Pfam" id="PF08801"/>
    </source>
</evidence>
<dbReference type="InterPro" id="IPR014908">
    <property type="entry name" value="Nucleoporin_Nup133/Nup155_N"/>
</dbReference>
<sequence>MAFQMAPATPQRPGPGAFINTPAPNRPNFQRQASVSHQQPQQQQALPAPPAESPVDRASRTINNMLDRDSRFPALEATVGQGSSGDYEIESSPAWAPFQQLRSYKLPEAVFEQVNQTQISTSMGLFAEINHAWVTVDNQVYLWDYTHPNPELIGFEEQPSNITCVKLVKPRPKVFVDSIDYLLVVATIADIFLIAVECQRGPEGVHGVTLYRTGLATSVKKIMVDTIAGSDKTGRIFFGDRNTEDVYELNYQQEDKWFSSKCSRTNHVSNSVGLSSWYSGKKEGGTRQMVIDDTRNILYTLSSLGTIKVYYMKTPSTLECVITRTRGQLATMCGHIIQSANTLKDLNIVGLSPITSTEADNLSLMATTSSGCRLYLSTTAGGAWNASSTSAPTSMQLRHIRFPPNDGRPAPPNDSTQIQQYQGGAHVGFDSEYLRDTKLGNRYAPGAFFSFVQRSPNDINETAFISTPHSGLLSQRDSSEPPRYLETALELNLVGRVRDMGQVSESSPARNQPLGFRNELATQFDQPLCEYAIITSHGIETIRRRRLVDIFASIVRSGGHEAAELDIRKLAKQYGLAETSATALAVACGQGSDVGPDSRIAKVTDPEVLEFARRVFIEFGGKPHLTESATVEGLSVDNVRASPRHDGIAMYVARLIRSIWNSPIITEVATPTGPVLTSTHKIARLQEVQRSLAQLQEFLESNKTYIEGLAGPEALGRVSSRQEEVELQGENRALTSLLLMINNIVEGISFVLVLFEERLEDIVALLDPELQIRVRRLTFQGLFSVKEGKDLARELVKAIVNRNITKGSNVETVAESLRRKCGSFCSSDDVVIFKAQENLKKAFDSGANAERGRILLNDSLRLFEQVAKSLNLEILTATVNKYIELEFYAGAIRLALRVAQEADRGNKALSWLRDQGDAGTDPNDIRRQYYDRRAACYTLVCRVIEAVDQAYNSQGPIPDGVISQISRRKHEAYEQINNSDDEVFQNYLYDWYMSRGWAERLLEINSPFVVDYLRQSSEKDIAHADLLWRYYAHYNDYLSAAETQYQLAKSSLPLTLEKRIEYLSRAKANASTRMTGFSETGVRNRQSRQELLRNISDYLDIANIQDDVLQRIKGDERLNGERRAAVIEHLNGQIHTLDELYHDYADQAGYYDICLLIYHIADYRSVPDIRSTWTNLVDRLHHTAVKEQQSSPWETVALKVQDIGHRVNLNDNVFPINIVLQLLLQYDLEFYVHDANTAVNPQSLAFNANITWPIDVFLKLNAPFESLISTLEALWYAQEAPFSGRNRKLLVKWIIYTIEQWAQTSRRTGTLFGGAENAIGLAELLRIVLGSEVLGRDMDDQTWIQRARDVSAVVEEAAR</sequence>
<dbReference type="PANTHER" id="PTHR10350:SF6">
    <property type="entry name" value="NUCLEAR PORE COMPLEX PROTEIN NUP155"/>
    <property type="match status" value="1"/>
</dbReference>
<evidence type="ECO:0000256" key="10">
    <source>
        <dbReference type="ARBA" id="ARBA00023136"/>
    </source>
</evidence>
<protein>
    <submittedName>
        <fullName evidence="15">Non-repetitive nucleoporin-like protein</fullName>
    </submittedName>
</protein>
<evidence type="ECO:0000256" key="1">
    <source>
        <dbReference type="ARBA" id="ARBA00004335"/>
    </source>
</evidence>
<dbReference type="GO" id="GO:0036228">
    <property type="term" value="P:protein localization to nuclear inner membrane"/>
    <property type="evidence" value="ECO:0007669"/>
    <property type="project" value="TreeGrafter"/>
</dbReference>
<dbReference type="InterPro" id="IPR042537">
    <property type="entry name" value="Nucleoporin_Nup155_C_2"/>
</dbReference>
<dbReference type="Proteomes" id="UP000799423">
    <property type="component" value="Unassembled WGS sequence"/>
</dbReference>
<proteinExistence type="inferred from homology"/>
<dbReference type="Pfam" id="PF08801">
    <property type="entry name" value="Nucleoporin_N"/>
    <property type="match status" value="1"/>
</dbReference>
<dbReference type="GO" id="GO:0006405">
    <property type="term" value="P:RNA export from nucleus"/>
    <property type="evidence" value="ECO:0007669"/>
    <property type="project" value="TreeGrafter"/>
</dbReference>
<feature type="domain" description="Nucleoporin Nup133/Nup155-like N-terminal" evidence="14">
    <location>
        <begin position="97"/>
        <end position="540"/>
    </location>
</feature>
<keyword evidence="9" id="KW-0906">Nuclear pore complex</keyword>
<comment type="subcellular location">
    <subcellularLocation>
        <location evidence="1">Nucleus membrane</location>
        <topology evidence="1">Peripheral membrane protein</topology>
        <orientation evidence="1">Cytoplasmic side</orientation>
    </subcellularLocation>
    <subcellularLocation>
        <location evidence="3">Nucleus membrane</location>
        <topology evidence="3">Peripheral membrane protein</topology>
        <orientation evidence="3">Nucleoplasmic side</orientation>
    </subcellularLocation>
    <subcellularLocation>
        <location evidence="2">Nucleus</location>
        <location evidence="2">Nuclear pore complex</location>
    </subcellularLocation>
</comment>
<dbReference type="OrthoDB" id="338970at2759"/>